<dbReference type="SUPFAM" id="SSF53187">
    <property type="entry name" value="Zn-dependent exopeptidases"/>
    <property type="match status" value="1"/>
</dbReference>
<evidence type="ECO:0000259" key="1">
    <source>
        <dbReference type="Pfam" id="PF01520"/>
    </source>
</evidence>
<keyword evidence="3" id="KW-1185">Reference proteome</keyword>
<dbReference type="AlphaFoldDB" id="A0A8J7VYU1"/>
<dbReference type="RefSeq" id="WP_227017714.1">
    <property type="nucleotide sequence ID" value="NZ_JAGSND010000003.1"/>
</dbReference>
<dbReference type="Proteomes" id="UP000675664">
    <property type="component" value="Unassembled WGS sequence"/>
</dbReference>
<dbReference type="Pfam" id="PF01520">
    <property type="entry name" value="Amidase_3"/>
    <property type="match status" value="1"/>
</dbReference>
<gene>
    <name evidence="2" type="ORF">KCX82_06855</name>
</gene>
<reference evidence="2" key="1">
    <citation type="submission" date="2021-04" db="EMBL/GenBank/DDBJ databases">
        <title>Sinoanaerobacter chloroacetimidivorans sp. nov., an obligate anaerobic bacterium isolated from anaerobic sludge.</title>
        <authorList>
            <person name="Bao Y."/>
        </authorList>
    </citation>
    <scope>NUCLEOTIDE SEQUENCE</scope>
    <source>
        <strain evidence="2">BAD-6</strain>
    </source>
</reference>
<evidence type="ECO:0000313" key="2">
    <source>
        <dbReference type="EMBL" id="MBR0597584.1"/>
    </source>
</evidence>
<keyword evidence="2" id="KW-0378">Hydrolase</keyword>
<organism evidence="2 3">
    <name type="scientific">Sinanaerobacter chloroacetimidivorans</name>
    <dbReference type="NCBI Taxonomy" id="2818044"/>
    <lineage>
        <taxon>Bacteria</taxon>
        <taxon>Bacillati</taxon>
        <taxon>Bacillota</taxon>
        <taxon>Clostridia</taxon>
        <taxon>Peptostreptococcales</taxon>
        <taxon>Anaerovoracaceae</taxon>
        <taxon>Sinanaerobacter</taxon>
    </lineage>
</organism>
<dbReference type="GO" id="GO:0008745">
    <property type="term" value="F:N-acetylmuramoyl-L-alanine amidase activity"/>
    <property type="evidence" value="ECO:0007669"/>
    <property type="project" value="UniProtKB-EC"/>
</dbReference>
<dbReference type="GO" id="GO:0009253">
    <property type="term" value="P:peptidoglycan catabolic process"/>
    <property type="evidence" value="ECO:0007669"/>
    <property type="project" value="InterPro"/>
</dbReference>
<proteinExistence type="predicted"/>
<dbReference type="EMBL" id="JAGSND010000003">
    <property type="protein sequence ID" value="MBR0597584.1"/>
    <property type="molecule type" value="Genomic_DNA"/>
</dbReference>
<sequence>MPTIYLDPSTDETNTFVGGGSEEEYMNRIADAMVPYLRLAGINFVRNNPNDTVEDIIRQSNSEPFDLHLSLRTEPTMEALHGPIIYYNMFSPDGQSIAYKIARSLWIIYPEPEYVNIVPTATEDVIIRTRALAVIVDLGNNKNPEDAEWIRENIFRIARILVLALTDFFNIPLDASRPIAP</sequence>
<accession>A0A8J7VYU1</accession>
<dbReference type="Gene3D" id="3.40.630.40">
    <property type="entry name" value="Zn-dependent exopeptidases"/>
    <property type="match status" value="1"/>
</dbReference>
<name>A0A8J7VYU1_9FIRM</name>
<protein>
    <submittedName>
        <fullName evidence="2">N-acetylmuramoyl-L-alanine amidase</fullName>
        <ecNumber evidence="2">3.5.1.28</ecNumber>
    </submittedName>
</protein>
<dbReference type="EC" id="3.5.1.28" evidence="2"/>
<evidence type="ECO:0000313" key="3">
    <source>
        <dbReference type="Proteomes" id="UP000675664"/>
    </source>
</evidence>
<dbReference type="InterPro" id="IPR002508">
    <property type="entry name" value="MurNAc-LAA_cat"/>
</dbReference>
<feature type="domain" description="MurNAc-LAA" evidence="1">
    <location>
        <begin position="17"/>
        <end position="161"/>
    </location>
</feature>
<reference evidence="2" key="2">
    <citation type="submission" date="2021-04" db="EMBL/GenBank/DDBJ databases">
        <authorList>
            <person name="Liu J."/>
        </authorList>
    </citation>
    <scope>NUCLEOTIDE SEQUENCE</scope>
    <source>
        <strain evidence="2">BAD-6</strain>
    </source>
</reference>
<comment type="caution">
    <text evidence="2">The sequence shown here is derived from an EMBL/GenBank/DDBJ whole genome shotgun (WGS) entry which is preliminary data.</text>
</comment>